<dbReference type="STRING" id="1566387.QV13_05500"/>
<gene>
    <name evidence="1" type="ORF">QV13_05500</name>
</gene>
<protein>
    <submittedName>
        <fullName evidence="1">Uncharacterized protein</fullName>
    </submittedName>
</protein>
<comment type="caution">
    <text evidence="1">The sequence shown here is derived from an EMBL/GenBank/DDBJ whole genome shotgun (WGS) entry which is preliminary data.</text>
</comment>
<dbReference type="Proteomes" id="UP000094412">
    <property type="component" value="Unassembled WGS sequence"/>
</dbReference>
<evidence type="ECO:0000313" key="2">
    <source>
        <dbReference type="Proteomes" id="UP000094412"/>
    </source>
</evidence>
<dbReference type="OrthoDB" id="8368300at2"/>
<keyword evidence="2" id="KW-1185">Reference proteome</keyword>
<name>A0A1C2E7C1_9HYPH</name>
<accession>A0A1C2E7C1</accession>
<sequence length="126" mass="13465">MNQTVNLGVTGLVSLIVGVAGGYVYASSIHATKVEELAGQITTLQKKVDEYEAATRLEVPSDGEALAAIRKLIFFGGVKKVAIDQCQKDAAGPGVLCSLTITDKHDHVLPKVLRFVKIDDVWASQN</sequence>
<dbReference type="RefSeq" id="WP_065996941.1">
    <property type="nucleotide sequence ID" value="NZ_MDEO01000026.1"/>
</dbReference>
<organism evidence="1 2">
    <name type="scientific">Mesorhizobium hungaricum</name>
    <dbReference type="NCBI Taxonomy" id="1566387"/>
    <lineage>
        <taxon>Bacteria</taxon>
        <taxon>Pseudomonadati</taxon>
        <taxon>Pseudomonadota</taxon>
        <taxon>Alphaproteobacteria</taxon>
        <taxon>Hyphomicrobiales</taxon>
        <taxon>Phyllobacteriaceae</taxon>
        <taxon>Mesorhizobium</taxon>
    </lineage>
</organism>
<proteinExistence type="predicted"/>
<dbReference type="AlphaFoldDB" id="A0A1C2E7C1"/>
<reference evidence="1 2" key="1">
    <citation type="submission" date="2016-08" db="EMBL/GenBank/DDBJ databases">
        <title>Whole genome sequence of Mesorhizobium sp. strain UASWS1009 isolated from industrial sewage.</title>
        <authorList>
            <person name="Crovadore J."/>
            <person name="Calmin G."/>
            <person name="Chablais R."/>
            <person name="Cochard B."/>
            <person name="Lefort F."/>
        </authorList>
    </citation>
    <scope>NUCLEOTIDE SEQUENCE [LARGE SCALE GENOMIC DNA]</scope>
    <source>
        <strain evidence="1 2">UASWS1009</strain>
    </source>
</reference>
<dbReference type="EMBL" id="MDEO01000026">
    <property type="protein sequence ID" value="OCX22897.1"/>
    <property type="molecule type" value="Genomic_DNA"/>
</dbReference>
<evidence type="ECO:0000313" key="1">
    <source>
        <dbReference type="EMBL" id="OCX22897.1"/>
    </source>
</evidence>